<dbReference type="SUPFAM" id="SSF103515">
    <property type="entry name" value="Autotransporter"/>
    <property type="match status" value="1"/>
</dbReference>
<feature type="signal peptide" evidence="2">
    <location>
        <begin position="1"/>
        <end position="31"/>
    </location>
</feature>
<feature type="chain" id="PRO_5028833997" evidence="2">
    <location>
        <begin position="32"/>
        <end position="898"/>
    </location>
</feature>
<gene>
    <name evidence="5" type="ORF">G4V63_00405</name>
</gene>
<feature type="region of interest" description="Disordered" evidence="1">
    <location>
        <begin position="330"/>
        <end position="351"/>
    </location>
</feature>
<dbReference type="Gene3D" id="2.40.128.130">
    <property type="entry name" value="Autotransporter beta-domain"/>
    <property type="match status" value="1"/>
</dbReference>
<feature type="compositionally biased region" description="Low complexity" evidence="1">
    <location>
        <begin position="334"/>
        <end position="347"/>
    </location>
</feature>
<comment type="caution">
    <text evidence="5">The sequence shown here is derived from an EMBL/GenBank/DDBJ whole genome shotgun (WGS) entry which is preliminary data.</text>
</comment>
<dbReference type="PROSITE" id="PS50093">
    <property type="entry name" value="PKD"/>
    <property type="match status" value="2"/>
</dbReference>
<dbReference type="InterPro" id="IPR005546">
    <property type="entry name" value="Autotransporte_beta"/>
</dbReference>
<dbReference type="InterPro" id="IPR000601">
    <property type="entry name" value="PKD_dom"/>
</dbReference>
<name>A0A7C9VIR4_9BRAD</name>
<reference evidence="5" key="1">
    <citation type="submission" date="2020-02" db="EMBL/GenBank/DDBJ databases">
        <title>Draft genome sequence of Candidatus Afipia apatlaquensis IBT-C3, a potential strain for decolorization of textile dyes.</title>
        <authorList>
            <person name="Sanchez-Reyes A."/>
            <person name="Breton-Deval L."/>
            <person name="Mangelson H."/>
            <person name="Sanchez-Flores A."/>
        </authorList>
    </citation>
    <scope>NUCLEOTIDE SEQUENCE [LARGE SCALE GENOMIC DNA]</scope>
    <source>
        <strain evidence="5">IBT-C3</strain>
    </source>
</reference>
<dbReference type="Gene3D" id="2.60.40.10">
    <property type="entry name" value="Immunoglobulins"/>
    <property type="match status" value="4"/>
</dbReference>
<evidence type="ECO:0000313" key="5">
    <source>
        <dbReference type="EMBL" id="NGX93751.1"/>
    </source>
</evidence>
<evidence type="ECO:0000259" key="4">
    <source>
        <dbReference type="PROSITE" id="PS51208"/>
    </source>
</evidence>
<evidence type="ECO:0000313" key="6">
    <source>
        <dbReference type="Proteomes" id="UP000480266"/>
    </source>
</evidence>
<dbReference type="EMBL" id="JAAMRR010000022">
    <property type="protein sequence ID" value="NGX93751.1"/>
    <property type="molecule type" value="Genomic_DNA"/>
</dbReference>
<dbReference type="InterPro" id="IPR035986">
    <property type="entry name" value="PKD_dom_sf"/>
</dbReference>
<dbReference type="CDD" id="cd00146">
    <property type="entry name" value="PKD"/>
    <property type="match status" value="1"/>
</dbReference>
<dbReference type="InterPro" id="IPR013783">
    <property type="entry name" value="Ig-like_fold"/>
</dbReference>
<dbReference type="InterPro" id="IPR032109">
    <property type="entry name" value="Big_3_5"/>
</dbReference>
<evidence type="ECO:0000256" key="2">
    <source>
        <dbReference type="SAM" id="SignalP"/>
    </source>
</evidence>
<dbReference type="Proteomes" id="UP000480266">
    <property type="component" value="Unassembled WGS sequence"/>
</dbReference>
<feature type="domain" description="PKD" evidence="3">
    <location>
        <begin position="147"/>
        <end position="244"/>
    </location>
</feature>
<dbReference type="PROSITE" id="PS51208">
    <property type="entry name" value="AUTOTRANSPORTER"/>
    <property type="match status" value="1"/>
</dbReference>
<dbReference type="SMART" id="SM00869">
    <property type="entry name" value="Autotransporter"/>
    <property type="match status" value="1"/>
</dbReference>
<feature type="domain" description="PKD" evidence="3">
    <location>
        <begin position="283"/>
        <end position="328"/>
    </location>
</feature>
<keyword evidence="2" id="KW-0732">Signal</keyword>
<feature type="region of interest" description="Disordered" evidence="1">
    <location>
        <begin position="581"/>
        <end position="604"/>
    </location>
</feature>
<dbReference type="Pfam" id="PF16640">
    <property type="entry name" value="Big_3_5"/>
    <property type="match status" value="4"/>
</dbReference>
<feature type="domain" description="Autotransporter" evidence="4">
    <location>
        <begin position="631"/>
        <end position="898"/>
    </location>
</feature>
<feature type="compositionally biased region" description="Polar residues" evidence="1">
    <location>
        <begin position="581"/>
        <end position="597"/>
    </location>
</feature>
<sequence length="898" mass="90454">MGCVERIAAIKQAAFALLVGGLLAISATANAWASAGCDAVNNGELDVSASTSTPMASRSITGKRFAPGDVLTTTSRTNDGSLGLVYLVFTDGSQRSAQRNNPPNFSTFTLTAAGNESSIIAYIYNNGPGGGSNWITVTCTPGPANASLTEIQSSGSPSIAGQSVTFTATMTGTASNGTPNGTVTFDFGDGTAAVPVTLSGGTASTSHTYATAGSKTVTANYGGDSTNYVASSASMTQTVNKATSSPGLNITPSPAVVGQASTFSVTVSGVSGVPIPTGTATINFGDGSSNAVLTLSSGTASTTHTYATVGNKTVTLTYSGDPNYTSTAITPSASVSQGTSGTSIGSSANPSPFGQSVTFTATVTGTNPTGTVQFFDGATLIGSGIVSAGTATFSTSALSAGQHSITAFYGGDTNNNDSTSSALSQTISLSTTTTTLASSQNPSDVGKPVTFTANVTSGAGAPSGGTVTFMDGATALGTASVSAGVATLTTSALALGSHTITASYSGSPGFTSGTSSPLMQSINIPADSLKLRALQAMATPVVSQFSGQAISGAIDNAVNEGFADDGGSLVSPNNSGIRFNFSADSGNDDPNASSKVSSAAPFGTTSDKSRVNDAFDALAYAGPVKAPKRFVEPRDWLGWAEVRGATLERWSAAGAGTSTLHGNQINVLAGLTRRLAPNFLIGAFGGYETFDYRSDQLQGRMKGDGWTVGSYLGWRITQTIRFDAAVGYSGLGYDGTAGTASGSFTGNRWLISGGLTGKYETYGLMIEPSARIYALWEHENAYTDTLGTVQTARDFTTGRASAGLRLAYPVMWSSVAIAPYVGLYGDYYFNGDSAAVPPASLATVSAAILDGWSARVAGGANLKFTNGAQISVGAERGGLGSSSGAALWTYRARASVPF</sequence>
<dbReference type="SMART" id="SM00089">
    <property type="entry name" value="PKD"/>
    <property type="match status" value="2"/>
</dbReference>
<dbReference type="InterPro" id="IPR022409">
    <property type="entry name" value="PKD/Chitinase_dom"/>
</dbReference>
<dbReference type="SUPFAM" id="SSF49299">
    <property type="entry name" value="PKD domain"/>
    <property type="match status" value="2"/>
</dbReference>
<dbReference type="InterPro" id="IPR036709">
    <property type="entry name" value="Autotransporte_beta_dom_sf"/>
</dbReference>
<dbReference type="AlphaFoldDB" id="A0A7C9VIR4"/>
<organism evidence="5 6">
    <name type="scientific">Candidatus Afipia apatlaquensis</name>
    <dbReference type="NCBI Taxonomy" id="2712852"/>
    <lineage>
        <taxon>Bacteria</taxon>
        <taxon>Pseudomonadati</taxon>
        <taxon>Pseudomonadota</taxon>
        <taxon>Alphaproteobacteria</taxon>
        <taxon>Hyphomicrobiales</taxon>
        <taxon>Nitrobacteraceae</taxon>
        <taxon>Afipia</taxon>
    </lineage>
</organism>
<evidence type="ECO:0000259" key="3">
    <source>
        <dbReference type="PROSITE" id="PS50093"/>
    </source>
</evidence>
<dbReference type="Pfam" id="PF03797">
    <property type="entry name" value="Autotransporter"/>
    <property type="match status" value="1"/>
</dbReference>
<protein>
    <submittedName>
        <fullName evidence="5">Autotransporter domain-containing protein</fullName>
    </submittedName>
</protein>
<proteinExistence type="predicted"/>
<evidence type="ECO:0000256" key="1">
    <source>
        <dbReference type="SAM" id="MobiDB-lite"/>
    </source>
</evidence>
<accession>A0A7C9VIR4</accession>
<keyword evidence="6" id="KW-1185">Reference proteome</keyword>